<feature type="domain" description="Peptidase S1" evidence="2">
    <location>
        <begin position="28"/>
        <end position="211"/>
    </location>
</feature>
<organism evidence="4 5">
    <name type="scientific">Stutzerimonas zhaodongensis</name>
    <dbReference type="NCBI Taxonomy" id="1176257"/>
    <lineage>
        <taxon>Bacteria</taxon>
        <taxon>Pseudomonadati</taxon>
        <taxon>Pseudomonadota</taxon>
        <taxon>Gammaproteobacteria</taxon>
        <taxon>Pseudomonadales</taxon>
        <taxon>Pseudomonadaceae</taxon>
        <taxon>Stutzerimonas</taxon>
    </lineage>
</organism>
<evidence type="ECO:0000313" key="4">
    <source>
        <dbReference type="EMBL" id="QWV18494.1"/>
    </source>
</evidence>
<reference evidence="4 5" key="1">
    <citation type="submission" date="2021-06" db="EMBL/GenBank/DDBJ databases">
        <title>Microbial metabolic specificity influences pelagic lipid remineralization.</title>
        <authorList>
            <person name="Behrendt L."/>
            <person name="Hunter J.E."/>
            <person name="Alcolombri U."/>
            <person name="Smriga S."/>
            <person name="Mincer T."/>
            <person name="Lowenstein D.P."/>
            <person name="Peaudecerf F.J."/>
            <person name="Fernandez V.I."/>
            <person name="Fredricks H."/>
            <person name="Almblad H."/>
            <person name="Harrison J.J."/>
            <person name="Stocker R."/>
            <person name="Van Mooy B.A.S."/>
        </authorList>
    </citation>
    <scope>NUCLEOTIDE SEQUENCE [LARGE SCALE GENOMIC DNA]</scope>
    <source>
        <strain evidence="4 5">A252</strain>
    </source>
</reference>
<evidence type="ECO:0000259" key="2">
    <source>
        <dbReference type="Pfam" id="PF00089"/>
    </source>
</evidence>
<dbReference type="Pfam" id="PF00089">
    <property type="entry name" value="Trypsin"/>
    <property type="match status" value="1"/>
</dbReference>
<proteinExistence type="predicted"/>
<feature type="domain" description="DUF4214" evidence="3">
    <location>
        <begin position="364"/>
        <end position="432"/>
    </location>
</feature>
<dbReference type="PANTHER" id="PTHR15462:SF8">
    <property type="entry name" value="SERINE PROTEASE"/>
    <property type="match status" value="1"/>
</dbReference>
<dbReference type="RefSeq" id="WP_216707103.1">
    <property type="nucleotide sequence ID" value="NZ_CP076683.1"/>
</dbReference>
<evidence type="ECO:0000259" key="3">
    <source>
        <dbReference type="Pfam" id="PF13946"/>
    </source>
</evidence>
<keyword evidence="5" id="KW-1185">Reference proteome</keyword>
<accession>A0ABX8J0Y3</accession>
<protein>
    <submittedName>
        <fullName evidence="4">DUF4214 domain-containing protein</fullName>
    </submittedName>
</protein>
<sequence length="445" mass="47723">MNHEVSELGAFPYRSIAHLYVTFPDGSMALGTGALVGPNDLLTATHVIYSPEAGGWASDIRISLGADYNTRVYRYESPSLLDLGGVRWNAYGFPSATFSDSSHDTLTFRESQSDVALIGLGQAVGDQLGYFDIAPGYNSVHAAYQIGYPQVSTGMMYGSVSVQHNGVYEIYQATAGGGNQLMGPGSSGGPLFVIENGTPTIIGVRSSGTETNAYWADIGYTFQQLMIAMRANDDLLPAWVATRTIVGTVGNDVFYASSSAEQVEGGAGRDVLVFASVRNHYSVVLDEQGASVRSRTSSADVDHLTSVERLSFSDGTLAIDVGAGEAAGGTYRLYQAAFDRQPDTVGFIYWIDKIDDGLTLREVARSFVDSNEFGARYGSQLSHDVLVTNYYLNVLDREPEPAGHAYWLAQMAAGLSDSDVLALFAESTENQIKVSAALNEGLWLS</sequence>
<dbReference type="PANTHER" id="PTHR15462">
    <property type="entry name" value="SERINE PROTEASE"/>
    <property type="match status" value="1"/>
</dbReference>
<dbReference type="EMBL" id="CP076683">
    <property type="protein sequence ID" value="QWV18494.1"/>
    <property type="molecule type" value="Genomic_DNA"/>
</dbReference>
<dbReference type="InterPro" id="IPR001254">
    <property type="entry name" value="Trypsin_dom"/>
</dbReference>
<dbReference type="Pfam" id="PF13946">
    <property type="entry name" value="DUF4214"/>
    <property type="match status" value="1"/>
</dbReference>
<evidence type="ECO:0000313" key="5">
    <source>
        <dbReference type="Proteomes" id="UP000683436"/>
    </source>
</evidence>
<name>A0ABX8J0Y3_9GAMM</name>
<dbReference type="InterPro" id="IPR025282">
    <property type="entry name" value="DUF4214"/>
</dbReference>
<evidence type="ECO:0000256" key="1">
    <source>
        <dbReference type="ARBA" id="ARBA00022729"/>
    </source>
</evidence>
<dbReference type="InterPro" id="IPR050966">
    <property type="entry name" value="Glutamyl_endopeptidase"/>
</dbReference>
<gene>
    <name evidence="4" type="ORF">KQ248_07470</name>
</gene>
<keyword evidence="1" id="KW-0732">Signal</keyword>
<dbReference type="Proteomes" id="UP000683436">
    <property type="component" value="Chromosome"/>
</dbReference>